<dbReference type="EMBL" id="KI397142">
    <property type="protein sequence ID" value="ERM96568.1"/>
    <property type="molecule type" value="Genomic_DNA"/>
</dbReference>
<dbReference type="HOGENOM" id="CLU_2267357_0_0_1"/>
<protein>
    <submittedName>
        <fullName evidence="2">Uncharacterized protein</fullName>
    </submittedName>
</protein>
<evidence type="ECO:0000313" key="3">
    <source>
        <dbReference type="Proteomes" id="UP000017836"/>
    </source>
</evidence>
<sequence>MSRHRNCIPSSLSSYITLPLPPRPLWLKLVENRCNYATVKCLALWTPPPMTHEEEDPSDHHRIGFPSQCGSPPAQQLRQLLMTCVEHISHSDLQSAAHILSLL</sequence>
<accession>W1NM02</accession>
<dbReference type="AlphaFoldDB" id="W1NM02"/>
<evidence type="ECO:0000256" key="1">
    <source>
        <dbReference type="SAM" id="MobiDB-lite"/>
    </source>
</evidence>
<keyword evidence="3" id="KW-1185">Reference proteome</keyword>
<evidence type="ECO:0000313" key="2">
    <source>
        <dbReference type="EMBL" id="ERM96568.1"/>
    </source>
</evidence>
<dbReference type="Gramene" id="ERM96568">
    <property type="protein sequence ID" value="ERM96568"/>
    <property type="gene ID" value="AMTR_s00001p00269710"/>
</dbReference>
<dbReference type="Proteomes" id="UP000017836">
    <property type="component" value="Unassembled WGS sequence"/>
</dbReference>
<feature type="region of interest" description="Disordered" evidence="1">
    <location>
        <begin position="51"/>
        <end position="72"/>
    </location>
</feature>
<gene>
    <name evidence="2" type="ORF">AMTR_s00001p00269710</name>
</gene>
<name>W1NM02_AMBTC</name>
<proteinExistence type="predicted"/>
<organism evidence="2 3">
    <name type="scientific">Amborella trichopoda</name>
    <dbReference type="NCBI Taxonomy" id="13333"/>
    <lineage>
        <taxon>Eukaryota</taxon>
        <taxon>Viridiplantae</taxon>
        <taxon>Streptophyta</taxon>
        <taxon>Embryophyta</taxon>
        <taxon>Tracheophyta</taxon>
        <taxon>Spermatophyta</taxon>
        <taxon>Magnoliopsida</taxon>
        <taxon>Amborellales</taxon>
        <taxon>Amborellaceae</taxon>
        <taxon>Amborella</taxon>
    </lineage>
</organism>
<reference evidence="3" key="1">
    <citation type="journal article" date="2013" name="Science">
        <title>The Amborella genome and the evolution of flowering plants.</title>
        <authorList>
            <consortium name="Amborella Genome Project"/>
        </authorList>
    </citation>
    <scope>NUCLEOTIDE SEQUENCE [LARGE SCALE GENOMIC DNA]</scope>
</reference>